<dbReference type="Proteomes" id="UP000297814">
    <property type="component" value="Unassembled WGS sequence"/>
</dbReference>
<evidence type="ECO:0000313" key="3">
    <source>
        <dbReference type="Proteomes" id="UP000297814"/>
    </source>
</evidence>
<protein>
    <recommendedName>
        <fullName evidence="4">Heterokaryon incompatibility domain-containing protein</fullName>
    </recommendedName>
</protein>
<name>A0A4Z1H0D4_9HELO</name>
<keyword evidence="1" id="KW-0472">Membrane</keyword>
<organism evidence="2 3">
    <name type="scientific">Botrytis hyacinthi</name>
    <dbReference type="NCBI Taxonomy" id="278943"/>
    <lineage>
        <taxon>Eukaryota</taxon>
        <taxon>Fungi</taxon>
        <taxon>Dikarya</taxon>
        <taxon>Ascomycota</taxon>
        <taxon>Pezizomycotina</taxon>
        <taxon>Leotiomycetes</taxon>
        <taxon>Helotiales</taxon>
        <taxon>Sclerotiniaceae</taxon>
        <taxon>Botrytis</taxon>
    </lineage>
</organism>
<reference evidence="2 3" key="1">
    <citation type="submission" date="2017-12" db="EMBL/GenBank/DDBJ databases">
        <title>Comparative genomics of Botrytis spp.</title>
        <authorList>
            <person name="Valero-Jimenez C.A."/>
            <person name="Tapia P."/>
            <person name="Veloso J."/>
            <person name="Silva-Moreno E."/>
            <person name="Staats M."/>
            <person name="Valdes J.H."/>
            <person name="Van Kan J.A.L."/>
        </authorList>
    </citation>
    <scope>NUCLEOTIDE SEQUENCE [LARGE SCALE GENOMIC DNA]</scope>
    <source>
        <strain evidence="2 3">Bh0001</strain>
    </source>
</reference>
<gene>
    <name evidence="2" type="ORF">BHYA_0010g00180</name>
</gene>
<feature type="transmembrane region" description="Helical" evidence="1">
    <location>
        <begin position="513"/>
        <end position="531"/>
    </location>
</feature>
<keyword evidence="1" id="KW-1133">Transmembrane helix</keyword>
<evidence type="ECO:0000256" key="1">
    <source>
        <dbReference type="SAM" id="Phobius"/>
    </source>
</evidence>
<dbReference type="EMBL" id="PQXK01000010">
    <property type="protein sequence ID" value="TGO42258.1"/>
    <property type="molecule type" value="Genomic_DNA"/>
</dbReference>
<comment type="caution">
    <text evidence="2">The sequence shown here is derived from an EMBL/GenBank/DDBJ whole genome shotgun (WGS) entry which is preliminary data.</text>
</comment>
<keyword evidence="1" id="KW-0812">Transmembrane</keyword>
<dbReference type="AlphaFoldDB" id="A0A4Z1H0D4"/>
<accession>A0A4Z1H0D4</accession>
<dbReference type="InterPro" id="IPR052895">
    <property type="entry name" value="HetReg/Transcr_Mod"/>
</dbReference>
<feature type="transmembrane region" description="Helical" evidence="1">
    <location>
        <begin position="543"/>
        <end position="565"/>
    </location>
</feature>
<sequence length="687" mass="79333">MSTQSAYEYFPLKNEKYEIRVLSILAGPDESPVQCEMKIMSLVDKYMEDYTALSYCWGSSPEQSVISIDNVRVSVGINLANALIRLRRMGIELIYSKAKIVYTWLGLDSSGLSAFAMNSMKDLALSNPHRIDSLLGRISRSKLFTSLNCNVCYRCNIPGYKELAASLREFLNREYWVRMWIVQEIAVASDVLFLCGDVASITYDQLAIVIMFLSNELKCWDWEVERTASNYRRVASICNIYQNGSLDLRRAMTLAKQSVCRWPQDRVYAFAGFSSDGSILVPITDYEKTLEEILCDLTMAFAQREGSLDVILTQSYKLRYQELLLPSWSLNWISSACWERHIQILERAEKIKRIENVDFGHQIRRLHTRSYDRKWLNLMGTQLGTVQDTAWTTNPQMHLTSGHAFQQPDHLRVEQINYSKAQILNSLSLCFLQEDFESKDEDIIGLLWYAFYCVQFKKVTKRMLPPRDIESRSRYASKPFLMHGNTLHQWALFSKKENWKKQHSGWYFRHRRLTYFFYHPYGISPIVFLVPRHDKKSAVFDIGVVWVFVLSLVLIVALVGAGHAVKRWYAGTFFSGNDQKAEIPTKICNKMNLVNSYGPREEALKITVCKNGLLAMTAEGTVEGDVICYLAGCKHQVVLRKEKESGKWRVIGRAFVPVQDIERVIQQKNGKNHSEKLRVMEEEFTLV</sequence>
<evidence type="ECO:0008006" key="4">
    <source>
        <dbReference type="Google" id="ProtNLM"/>
    </source>
</evidence>
<dbReference type="PANTHER" id="PTHR24148">
    <property type="entry name" value="ANKYRIN REPEAT DOMAIN-CONTAINING PROTEIN 39 HOMOLOG-RELATED"/>
    <property type="match status" value="1"/>
</dbReference>
<dbReference type="PANTHER" id="PTHR24148:SF73">
    <property type="entry name" value="HET DOMAIN PROTEIN (AFU_ORTHOLOGUE AFUA_8G01020)"/>
    <property type="match status" value="1"/>
</dbReference>
<proteinExistence type="predicted"/>
<evidence type="ECO:0000313" key="2">
    <source>
        <dbReference type="EMBL" id="TGO42258.1"/>
    </source>
</evidence>
<keyword evidence="3" id="KW-1185">Reference proteome</keyword>